<evidence type="ECO:0000313" key="1">
    <source>
        <dbReference type="EMBL" id="KAL2642674.1"/>
    </source>
</evidence>
<sequence length="153" mass="17040">MIGCSPRLDLNGWRFASGGSAWSESVVLGCGVILPSDKMDARKRIEGWVMIVISHESFWYRELLSVTSDAGHRINRGLHIIESSRVTADRMNFGCVAGVLCREGSQTSWSKIAAFHRKCHQVHVSLSILLELNQQITTAEVSLRSTLLHECMV</sequence>
<organism evidence="1 2">
    <name type="scientific">Riccia fluitans</name>
    <dbReference type="NCBI Taxonomy" id="41844"/>
    <lineage>
        <taxon>Eukaryota</taxon>
        <taxon>Viridiplantae</taxon>
        <taxon>Streptophyta</taxon>
        <taxon>Embryophyta</taxon>
        <taxon>Marchantiophyta</taxon>
        <taxon>Marchantiopsida</taxon>
        <taxon>Marchantiidae</taxon>
        <taxon>Marchantiales</taxon>
        <taxon>Ricciaceae</taxon>
        <taxon>Riccia</taxon>
    </lineage>
</organism>
<dbReference type="EMBL" id="JBHFFA010000002">
    <property type="protein sequence ID" value="KAL2642674.1"/>
    <property type="molecule type" value="Genomic_DNA"/>
</dbReference>
<proteinExistence type="predicted"/>
<keyword evidence="2" id="KW-1185">Reference proteome</keyword>
<dbReference type="AlphaFoldDB" id="A0ABD1Z4H5"/>
<comment type="caution">
    <text evidence="1">The sequence shown here is derived from an EMBL/GenBank/DDBJ whole genome shotgun (WGS) entry which is preliminary data.</text>
</comment>
<dbReference type="Proteomes" id="UP001605036">
    <property type="component" value="Unassembled WGS sequence"/>
</dbReference>
<protein>
    <submittedName>
        <fullName evidence="1">Uncharacterized protein</fullName>
    </submittedName>
</protein>
<evidence type="ECO:0000313" key="2">
    <source>
        <dbReference type="Proteomes" id="UP001605036"/>
    </source>
</evidence>
<reference evidence="1 2" key="1">
    <citation type="submission" date="2024-09" db="EMBL/GenBank/DDBJ databases">
        <title>Chromosome-scale assembly of Riccia fluitans.</title>
        <authorList>
            <person name="Paukszto L."/>
            <person name="Sawicki J."/>
            <person name="Karawczyk K."/>
            <person name="Piernik-Szablinska J."/>
            <person name="Szczecinska M."/>
            <person name="Mazdziarz M."/>
        </authorList>
    </citation>
    <scope>NUCLEOTIDE SEQUENCE [LARGE SCALE GENOMIC DNA]</scope>
    <source>
        <strain evidence="1">Rf_01</strain>
        <tissue evidence="1">Aerial parts of the thallus</tissue>
    </source>
</reference>
<accession>A0ABD1Z4H5</accession>
<gene>
    <name evidence="1" type="ORF">R1flu_010261</name>
</gene>
<name>A0ABD1Z4H5_9MARC</name>